<evidence type="ECO:0000256" key="1">
    <source>
        <dbReference type="ARBA" id="ARBA00006956"/>
    </source>
</evidence>
<dbReference type="KEGG" id="ipc:IPA_05110"/>
<name>A0A977KAW8_9CREN</name>
<dbReference type="InterPro" id="IPR036735">
    <property type="entry name" value="NGN_dom_sf"/>
</dbReference>
<dbReference type="GO" id="GO:0006355">
    <property type="term" value="P:regulation of DNA-templated transcription"/>
    <property type="evidence" value="ECO:0007669"/>
    <property type="project" value="UniProtKB-UniRule"/>
</dbReference>
<sequence length="148" mass="16300">MIEMAFFPVRTVSGKELEVALLIETRAKAMGLDVRSVVVPPRIKGFVIVEAPAHFIVLEVTRGIKHVKGGPGKKMKKEEVLKLVKPIPIIELINVGDIVELVAGPFKGMKAKVEGKDVEKNEVILNILEAAYPLQITVPADYVKPVRR</sequence>
<organism evidence="8 9">
    <name type="scientific">Ignicoccus pacificus DSM 13166</name>
    <dbReference type="NCBI Taxonomy" id="940294"/>
    <lineage>
        <taxon>Archaea</taxon>
        <taxon>Thermoproteota</taxon>
        <taxon>Thermoprotei</taxon>
        <taxon>Desulfurococcales</taxon>
        <taxon>Desulfurococcaceae</taxon>
        <taxon>Ignicoccus</taxon>
    </lineage>
</organism>
<gene>
    <name evidence="4" type="primary">spt5</name>
    <name evidence="8" type="ORF">IPA_05110</name>
</gene>
<dbReference type="InterPro" id="IPR006645">
    <property type="entry name" value="NGN-like_dom"/>
</dbReference>
<dbReference type="SUPFAM" id="SSF50104">
    <property type="entry name" value="Translation proteins SH3-like domain"/>
    <property type="match status" value="1"/>
</dbReference>
<dbReference type="Pfam" id="PF00467">
    <property type="entry name" value="KOW"/>
    <property type="match status" value="1"/>
</dbReference>
<evidence type="ECO:0000259" key="7">
    <source>
        <dbReference type="SMART" id="SM00739"/>
    </source>
</evidence>
<accession>A0A977KAW8</accession>
<dbReference type="InterPro" id="IPR005824">
    <property type="entry name" value="KOW"/>
</dbReference>
<dbReference type="Proteomes" id="UP001063698">
    <property type="component" value="Chromosome"/>
</dbReference>
<protein>
    <recommendedName>
        <fullName evidence="4 5">Transcription elongation factor Spt5</fullName>
    </recommendedName>
</protein>
<dbReference type="CDD" id="cd06091">
    <property type="entry name" value="KOW_NusG"/>
    <property type="match status" value="1"/>
</dbReference>
<dbReference type="HAMAP" id="MF_00950">
    <property type="entry name" value="Spt5_arch"/>
    <property type="match status" value="1"/>
</dbReference>
<comment type="function">
    <text evidence="4">Stimulates transcription elongation.</text>
</comment>
<dbReference type="GO" id="GO:0006354">
    <property type="term" value="P:DNA-templated transcription elongation"/>
    <property type="evidence" value="ECO:0007669"/>
    <property type="project" value="InterPro"/>
</dbReference>
<dbReference type="NCBIfam" id="TIGR00405">
    <property type="entry name" value="KOW_elon_Spt5"/>
    <property type="match status" value="1"/>
</dbReference>
<evidence type="ECO:0000313" key="9">
    <source>
        <dbReference type="Proteomes" id="UP001063698"/>
    </source>
</evidence>
<comment type="subunit">
    <text evidence="4">Heterodimer composed of Spt4 and Spt5. Interacts with RNA polymerase (RNAP).</text>
</comment>
<dbReference type="InterPro" id="IPR008991">
    <property type="entry name" value="Translation_prot_SH3-like_sf"/>
</dbReference>
<dbReference type="Gene3D" id="3.30.70.940">
    <property type="entry name" value="NusG, N-terminal domain"/>
    <property type="match status" value="1"/>
</dbReference>
<dbReference type="GO" id="GO:0003746">
    <property type="term" value="F:translation elongation factor activity"/>
    <property type="evidence" value="ECO:0007669"/>
    <property type="project" value="InterPro"/>
</dbReference>
<evidence type="ECO:0000256" key="4">
    <source>
        <dbReference type="HAMAP-Rule" id="MF_00950"/>
    </source>
</evidence>
<evidence type="ECO:0000256" key="3">
    <source>
        <dbReference type="ARBA" id="ARBA00023163"/>
    </source>
</evidence>
<comment type="similarity">
    <text evidence="1">Belongs to the SPT5 family.</text>
</comment>
<keyword evidence="3 4" id="KW-0804">Transcription</keyword>
<dbReference type="InterPro" id="IPR011590">
    <property type="entry name" value="Spt5_arc"/>
</dbReference>
<reference evidence="8" key="1">
    <citation type="submission" date="2013-11" db="EMBL/GenBank/DDBJ databases">
        <title>Comparative genomics of Ignicoccus.</title>
        <authorList>
            <person name="Podar M."/>
        </authorList>
    </citation>
    <scope>NUCLEOTIDE SEQUENCE</scope>
    <source>
        <strain evidence="8">DSM 13166</strain>
    </source>
</reference>
<proteinExistence type="inferred from homology"/>
<keyword evidence="9" id="KW-1185">Reference proteome</keyword>
<dbReference type="InterPro" id="IPR005100">
    <property type="entry name" value="NGN-domain"/>
</dbReference>
<dbReference type="SMART" id="SM00739">
    <property type="entry name" value="KOW"/>
    <property type="match status" value="1"/>
</dbReference>
<dbReference type="Gene3D" id="2.30.30.30">
    <property type="match status" value="1"/>
</dbReference>
<evidence type="ECO:0000313" key="8">
    <source>
        <dbReference type="EMBL" id="UXD21521.1"/>
    </source>
</evidence>
<feature type="domain" description="KOW" evidence="7">
    <location>
        <begin position="92"/>
        <end position="119"/>
    </location>
</feature>
<evidence type="ECO:0000259" key="6">
    <source>
        <dbReference type="SMART" id="SM00738"/>
    </source>
</evidence>
<evidence type="ECO:0000256" key="2">
    <source>
        <dbReference type="ARBA" id="ARBA00023015"/>
    </source>
</evidence>
<dbReference type="InterPro" id="IPR014722">
    <property type="entry name" value="Rib_uL2_dom2"/>
</dbReference>
<dbReference type="AlphaFoldDB" id="A0A977KAW8"/>
<comment type="similarity">
    <text evidence="4">Belongs to the archaeal Spt5 family.</text>
</comment>
<evidence type="ECO:0000256" key="5">
    <source>
        <dbReference type="NCBIfam" id="TIGR00405"/>
    </source>
</evidence>
<dbReference type="SMART" id="SM00738">
    <property type="entry name" value="NGN"/>
    <property type="match status" value="1"/>
</dbReference>
<feature type="domain" description="NusG-like N-terminal" evidence="6">
    <location>
        <begin position="3"/>
        <end position="87"/>
    </location>
</feature>
<dbReference type="Pfam" id="PF03439">
    <property type="entry name" value="Spt5-NGN"/>
    <property type="match status" value="1"/>
</dbReference>
<dbReference type="EMBL" id="CP006868">
    <property type="protein sequence ID" value="UXD21521.1"/>
    <property type="molecule type" value="Genomic_DNA"/>
</dbReference>
<keyword evidence="2 4" id="KW-0805">Transcription regulation</keyword>